<dbReference type="GO" id="GO:0016787">
    <property type="term" value="F:hydrolase activity"/>
    <property type="evidence" value="ECO:0007669"/>
    <property type="project" value="UniProtKB-KW"/>
</dbReference>
<dbReference type="PANTHER" id="PTHR43235">
    <property type="entry name" value="GLUTAMINE AMIDOTRANSFERASE PB2B2.05-RELATED"/>
    <property type="match status" value="1"/>
</dbReference>
<dbReference type="InterPro" id="IPR029062">
    <property type="entry name" value="Class_I_gatase-like"/>
</dbReference>
<sequence>MSDPSPEQAAVRPVIGISTYRQLANWGDWRHIPADLLPADYALSVERAGGVPVLLPPLGSAESARIALSRIDGLLIAGGADINPARYGQEPHEHVTTWYDDRDAWELWLLAEADRERLPTLGICRGMQMMAVAAGGSLVQHLPDVVGHGDHGGTPAGYSSTDVTVEGEGRIAALIADRLTVPSHHHQAVDAHPGFRVVARDGDGVVQAMEADGDRFAVGVQWHPETADDSGVFDGLVAAARERAARRG</sequence>
<dbReference type="Gene3D" id="3.40.50.880">
    <property type="match status" value="1"/>
</dbReference>
<protein>
    <submittedName>
        <fullName evidence="1">Gamma-glutamyl-gamma-aminobutyrate hydrolase</fullName>
    </submittedName>
</protein>
<dbReference type="EMBL" id="BRZC01000002">
    <property type="protein sequence ID" value="GLC83532.1"/>
    <property type="molecule type" value="Genomic_DNA"/>
</dbReference>
<evidence type="ECO:0000313" key="1">
    <source>
        <dbReference type="EMBL" id="GLC83532.1"/>
    </source>
</evidence>
<accession>A0ABQ5NDB4</accession>
<keyword evidence="2" id="KW-1185">Reference proteome</keyword>
<evidence type="ECO:0000313" key="2">
    <source>
        <dbReference type="Proteomes" id="UP001165068"/>
    </source>
</evidence>
<gene>
    <name evidence="1" type="ORF">MIAR_01200</name>
</gene>
<dbReference type="PANTHER" id="PTHR43235:SF1">
    <property type="entry name" value="GLUTAMINE AMIDOTRANSFERASE PB2B2.05-RELATED"/>
    <property type="match status" value="1"/>
</dbReference>
<dbReference type="SUPFAM" id="SSF52317">
    <property type="entry name" value="Class I glutamine amidotransferase-like"/>
    <property type="match status" value="1"/>
</dbReference>
<dbReference type="InterPro" id="IPR011697">
    <property type="entry name" value="Peptidase_C26"/>
</dbReference>
<comment type="caution">
    <text evidence="1">The sequence shown here is derived from an EMBL/GenBank/DDBJ whole genome shotgun (WGS) entry which is preliminary data.</text>
</comment>
<name>A0ABQ5NDB4_9MICO</name>
<dbReference type="Pfam" id="PF07722">
    <property type="entry name" value="Peptidase_C26"/>
    <property type="match status" value="1"/>
</dbReference>
<keyword evidence="1" id="KW-0378">Hydrolase</keyword>
<proteinExistence type="predicted"/>
<dbReference type="Proteomes" id="UP001165068">
    <property type="component" value="Unassembled WGS sequence"/>
</dbReference>
<dbReference type="InterPro" id="IPR044668">
    <property type="entry name" value="PuuD-like"/>
</dbReference>
<dbReference type="PROSITE" id="PS51273">
    <property type="entry name" value="GATASE_TYPE_1"/>
    <property type="match status" value="1"/>
</dbReference>
<organism evidence="1 2">
    <name type="scientific">Microbacterium arabinogalactanolyticum</name>
    <dbReference type="NCBI Taxonomy" id="69365"/>
    <lineage>
        <taxon>Bacteria</taxon>
        <taxon>Bacillati</taxon>
        <taxon>Actinomycetota</taxon>
        <taxon>Actinomycetes</taxon>
        <taxon>Micrococcales</taxon>
        <taxon>Microbacteriaceae</taxon>
        <taxon>Microbacterium</taxon>
    </lineage>
</organism>
<reference evidence="1" key="1">
    <citation type="submission" date="2022-08" db="EMBL/GenBank/DDBJ databases">
        <title>Draft genome sequence of Microbacterium arabinogalactanolyticum JCM 9171.</title>
        <authorList>
            <person name="Fujita K."/>
            <person name="Ishiwata A."/>
            <person name="Fushinobu S."/>
        </authorList>
    </citation>
    <scope>NUCLEOTIDE SEQUENCE</scope>
    <source>
        <strain evidence="1">JCM 9171</strain>
    </source>
</reference>
<dbReference type="CDD" id="cd01745">
    <property type="entry name" value="GATase1_2"/>
    <property type="match status" value="1"/>
</dbReference>